<keyword evidence="1" id="KW-1133">Transmembrane helix</keyword>
<keyword evidence="1" id="KW-0472">Membrane</keyword>
<evidence type="ECO:0000256" key="1">
    <source>
        <dbReference type="SAM" id="Phobius"/>
    </source>
</evidence>
<accession>A0A072U508</accession>
<gene>
    <name evidence="3" type="primary">11438539</name>
    <name evidence="2" type="ordered locus">MTR_8g093850</name>
</gene>
<dbReference type="EnsemblPlants" id="KEH20905">
    <property type="protein sequence ID" value="KEH20905"/>
    <property type="gene ID" value="MTR_8g093850"/>
</dbReference>
<protein>
    <recommendedName>
        <fullName evidence="5">Transmembrane protein</fullName>
    </recommendedName>
</protein>
<organism evidence="2 4">
    <name type="scientific">Medicago truncatula</name>
    <name type="common">Barrel medic</name>
    <name type="synonym">Medicago tribuloides</name>
    <dbReference type="NCBI Taxonomy" id="3880"/>
    <lineage>
        <taxon>Eukaryota</taxon>
        <taxon>Viridiplantae</taxon>
        <taxon>Streptophyta</taxon>
        <taxon>Embryophyta</taxon>
        <taxon>Tracheophyta</taxon>
        <taxon>Spermatophyta</taxon>
        <taxon>Magnoliopsida</taxon>
        <taxon>eudicotyledons</taxon>
        <taxon>Gunneridae</taxon>
        <taxon>Pentapetalae</taxon>
        <taxon>rosids</taxon>
        <taxon>fabids</taxon>
        <taxon>Fabales</taxon>
        <taxon>Fabaceae</taxon>
        <taxon>Papilionoideae</taxon>
        <taxon>50 kb inversion clade</taxon>
        <taxon>NPAAA clade</taxon>
        <taxon>Hologalegina</taxon>
        <taxon>IRL clade</taxon>
        <taxon>Trifolieae</taxon>
        <taxon>Medicago</taxon>
    </lineage>
</organism>
<name>A0A072U508_MEDTR</name>
<dbReference type="STRING" id="3880.A0A072U508"/>
<dbReference type="HOGENOM" id="CLU_1028065_0_0_1"/>
<evidence type="ECO:0000313" key="4">
    <source>
        <dbReference type="Proteomes" id="UP000002051"/>
    </source>
</evidence>
<dbReference type="Proteomes" id="UP000002051">
    <property type="component" value="Chromosome 8"/>
</dbReference>
<dbReference type="PANTHER" id="PTHR35770">
    <property type="entry name" value="U2 SMALL NUCLEAR RIBONUCLEOPROTEIN AUXILIARY FACTOR-LIKE PROTEIN"/>
    <property type="match status" value="1"/>
</dbReference>
<reference evidence="2 4" key="2">
    <citation type="journal article" date="2014" name="BMC Genomics">
        <title>An improved genome release (version Mt4.0) for the model legume Medicago truncatula.</title>
        <authorList>
            <person name="Tang H."/>
            <person name="Krishnakumar V."/>
            <person name="Bidwell S."/>
            <person name="Rosen B."/>
            <person name="Chan A."/>
            <person name="Zhou S."/>
            <person name="Gentzbittel L."/>
            <person name="Childs K.L."/>
            <person name="Yandell M."/>
            <person name="Gundlach H."/>
            <person name="Mayer K.F."/>
            <person name="Schwartz D.C."/>
            <person name="Town C.D."/>
        </authorList>
    </citation>
    <scope>GENOME REANNOTATION</scope>
    <source>
        <strain evidence="2">A17</strain>
        <strain evidence="3 4">cv. Jemalong A17</strain>
    </source>
</reference>
<reference evidence="2 4" key="1">
    <citation type="journal article" date="2011" name="Nature">
        <title>The Medicago genome provides insight into the evolution of rhizobial symbioses.</title>
        <authorList>
            <person name="Young N.D."/>
            <person name="Debelle F."/>
            <person name="Oldroyd G.E."/>
            <person name="Geurts R."/>
            <person name="Cannon S.B."/>
            <person name="Udvardi M.K."/>
            <person name="Benedito V.A."/>
            <person name="Mayer K.F."/>
            <person name="Gouzy J."/>
            <person name="Schoof H."/>
            <person name="Van de Peer Y."/>
            <person name="Proost S."/>
            <person name="Cook D.R."/>
            <person name="Meyers B.C."/>
            <person name="Spannagl M."/>
            <person name="Cheung F."/>
            <person name="De Mita S."/>
            <person name="Krishnakumar V."/>
            <person name="Gundlach H."/>
            <person name="Zhou S."/>
            <person name="Mudge J."/>
            <person name="Bharti A.K."/>
            <person name="Murray J.D."/>
            <person name="Naoumkina M.A."/>
            <person name="Rosen B."/>
            <person name="Silverstein K.A."/>
            <person name="Tang H."/>
            <person name="Rombauts S."/>
            <person name="Zhao P.X."/>
            <person name="Zhou P."/>
            <person name="Barbe V."/>
            <person name="Bardou P."/>
            <person name="Bechner M."/>
            <person name="Bellec A."/>
            <person name="Berger A."/>
            <person name="Berges H."/>
            <person name="Bidwell S."/>
            <person name="Bisseling T."/>
            <person name="Choisne N."/>
            <person name="Couloux A."/>
            <person name="Denny R."/>
            <person name="Deshpande S."/>
            <person name="Dai X."/>
            <person name="Doyle J.J."/>
            <person name="Dudez A.M."/>
            <person name="Farmer A.D."/>
            <person name="Fouteau S."/>
            <person name="Franken C."/>
            <person name="Gibelin C."/>
            <person name="Gish J."/>
            <person name="Goldstein S."/>
            <person name="Gonzalez A.J."/>
            <person name="Green P.J."/>
            <person name="Hallab A."/>
            <person name="Hartog M."/>
            <person name="Hua A."/>
            <person name="Humphray S.J."/>
            <person name="Jeong D.H."/>
            <person name="Jing Y."/>
            <person name="Jocker A."/>
            <person name="Kenton S.M."/>
            <person name="Kim D.J."/>
            <person name="Klee K."/>
            <person name="Lai H."/>
            <person name="Lang C."/>
            <person name="Lin S."/>
            <person name="Macmil S.L."/>
            <person name="Magdelenat G."/>
            <person name="Matthews L."/>
            <person name="McCorrison J."/>
            <person name="Monaghan E.L."/>
            <person name="Mun J.H."/>
            <person name="Najar F.Z."/>
            <person name="Nicholson C."/>
            <person name="Noirot C."/>
            <person name="O'Bleness M."/>
            <person name="Paule C.R."/>
            <person name="Poulain J."/>
            <person name="Prion F."/>
            <person name="Qin B."/>
            <person name="Qu C."/>
            <person name="Retzel E.F."/>
            <person name="Riddle C."/>
            <person name="Sallet E."/>
            <person name="Samain S."/>
            <person name="Samson N."/>
            <person name="Sanders I."/>
            <person name="Saurat O."/>
            <person name="Scarpelli C."/>
            <person name="Schiex T."/>
            <person name="Segurens B."/>
            <person name="Severin A.J."/>
            <person name="Sherrier D.J."/>
            <person name="Shi R."/>
            <person name="Sims S."/>
            <person name="Singer S.R."/>
            <person name="Sinharoy S."/>
            <person name="Sterck L."/>
            <person name="Viollet A."/>
            <person name="Wang B.B."/>
            <person name="Wang K."/>
            <person name="Wang M."/>
            <person name="Wang X."/>
            <person name="Warfsmann J."/>
            <person name="Weissenbach J."/>
            <person name="White D.D."/>
            <person name="White J.D."/>
            <person name="Wiley G.B."/>
            <person name="Wincker P."/>
            <person name="Xing Y."/>
            <person name="Yang L."/>
            <person name="Yao Z."/>
            <person name="Ying F."/>
            <person name="Zhai J."/>
            <person name="Zhou L."/>
            <person name="Zuber A."/>
            <person name="Denarie J."/>
            <person name="Dixon R.A."/>
            <person name="May G.D."/>
            <person name="Schwartz D.C."/>
            <person name="Rogers J."/>
            <person name="Quetier F."/>
            <person name="Town C.D."/>
            <person name="Roe B.A."/>
        </authorList>
    </citation>
    <scope>NUCLEOTIDE SEQUENCE [LARGE SCALE GENOMIC DNA]</scope>
    <source>
        <strain evidence="2">A17</strain>
        <strain evidence="3 4">cv. Jemalong A17</strain>
    </source>
</reference>
<evidence type="ECO:0000313" key="3">
    <source>
        <dbReference type="EnsemblPlants" id="KEH20905"/>
    </source>
</evidence>
<keyword evidence="1" id="KW-0812">Transmembrane</keyword>
<evidence type="ECO:0000313" key="2">
    <source>
        <dbReference type="EMBL" id="KEH20905.1"/>
    </source>
</evidence>
<dbReference type="PANTHER" id="PTHR35770:SF1">
    <property type="entry name" value="U2 SMALL NUCLEAR RIBONUCLEOPROTEIN AUXILIARY FACTOR-LIKE PROTEIN"/>
    <property type="match status" value="1"/>
</dbReference>
<keyword evidence="4" id="KW-1185">Reference proteome</keyword>
<dbReference type="AlphaFoldDB" id="A0A072U508"/>
<dbReference type="EMBL" id="CM001224">
    <property type="protein sequence ID" value="KEH20905.1"/>
    <property type="molecule type" value="Genomic_DNA"/>
</dbReference>
<proteinExistence type="predicted"/>
<sequence>MAFQDFEPIFAEPKLEWKPHCSHPLRPFLFHVHPPNSSHLVIHVTNFHSDTWEAHLSVSSLEDIMDIIGIGGSWSEFANYFVNSLKSEDLKLVLEPNSNSDGVSSAKLIAQKSKGMPLITIPLTKLVDSSASEAVSNLSLSLFKAFRSTKCSLVDVQERSVQLTNMMASEKVHYPSRVELLCLGYLFIIFLVDFSDHNFLVGIPWNLEVIWYSYFTAVRKLRMTENYRVIIVSMGFVDLFLKPYKLCSLQLFLILFVGLTWVFICAKCNCD</sequence>
<dbReference type="OrthoDB" id="775087at2759"/>
<feature type="transmembrane region" description="Helical" evidence="1">
    <location>
        <begin position="250"/>
        <end position="270"/>
    </location>
</feature>
<evidence type="ECO:0008006" key="5">
    <source>
        <dbReference type="Google" id="ProtNLM"/>
    </source>
</evidence>
<reference evidence="3" key="3">
    <citation type="submission" date="2015-04" db="UniProtKB">
        <authorList>
            <consortium name="EnsemblPlants"/>
        </authorList>
    </citation>
    <scope>IDENTIFICATION</scope>
    <source>
        <strain evidence="3">cv. Jemalong A17</strain>
    </source>
</reference>